<keyword evidence="1" id="KW-0408">Iron</keyword>
<dbReference type="InterPro" id="IPR038157">
    <property type="entry name" value="FeoA_core_dom"/>
</dbReference>
<protein>
    <submittedName>
        <fullName evidence="3">Ferrous iron transport protein A</fullName>
    </submittedName>
</protein>
<evidence type="ECO:0000259" key="2">
    <source>
        <dbReference type="SMART" id="SM00899"/>
    </source>
</evidence>
<proteinExistence type="predicted"/>
<dbReference type="InterPro" id="IPR007167">
    <property type="entry name" value="Fe-transptr_FeoA-like"/>
</dbReference>
<dbReference type="Pfam" id="PF04023">
    <property type="entry name" value="FeoA"/>
    <property type="match status" value="1"/>
</dbReference>
<comment type="caution">
    <text evidence="3">The sequence shown here is derived from an EMBL/GenBank/DDBJ whole genome shotgun (WGS) entry which is preliminary data.</text>
</comment>
<feature type="domain" description="Ferrous iron transporter FeoA-like" evidence="2">
    <location>
        <begin position="3"/>
        <end position="73"/>
    </location>
</feature>
<dbReference type="PANTHER" id="PTHR43151">
    <property type="entry name" value="FEOA FAMILY PROTEIN"/>
    <property type="match status" value="1"/>
</dbReference>
<dbReference type="SUPFAM" id="SSF50037">
    <property type="entry name" value="C-terminal domain of transcriptional repressors"/>
    <property type="match status" value="1"/>
</dbReference>
<dbReference type="Proteomes" id="UP000886217">
    <property type="component" value="Unassembled WGS sequence"/>
</dbReference>
<gene>
    <name evidence="3" type="ORF">ENL40_06720</name>
</gene>
<accession>A0A7C5JXB1</accession>
<dbReference type="PANTHER" id="PTHR43151:SF1">
    <property type="entry name" value="SSR2333 PROTEIN"/>
    <property type="match status" value="1"/>
</dbReference>
<dbReference type="Gene3D" id="2.30.30.90">
    <property type="match status" value="1"/>
</dbReference>
<dbReference type="InterPro" id="IPR053184">
    <property type="entry name" value="FeoA-like"/>
</dbReference>
<name>A0A7C5JXB1_THELI</name>
<organism evidence="3">
    <name type="scientific">Thermococcus litoralis</name>
    <dbReference type="NCBI Taxonomy" id="2265"/>
    <lineage>
        <taxon>Archaea</taxon>
        <taxon>Methanobacteriati</taxon>
        <taxon>Methanobacteriota</taxon>
        <taxon>Thermococci</taxon>
        <taxon>Thermococcales</taxon>
        <taxon>Thermococcaceae</taxon>
        <taxon>Thermococcus</taxon>
    </lineage>
</organism>
<evidence type="ECO:0000256" key="1">
    <source>
        <dbReference type="ARBA" id="ARBA00023004"/>
    </source>
</evidence>
<dbReference type="InterPro" id="IPR008988">
    <property type="entry name" value="Transcriptional_repressor_C"/>
</dbReference>
<dbReference type="AlphaFoldDB" id="A0A7C5JXB1"/>
<dbReference type="SMART" id="SM00899">
    <property type="entry name" value="FeoA"/>
    <property type="match status" value="1"/>
</dbReference>
<sequence length="77" mass="8458">MTMPLSMATPGIYKVRAISGGRRMLRRLTDMGLRPESVLQVISVDPFGPVIVQINNTRLALGRGVAHRIIVEEGGMR</sequence>
<dbReference type="EMBL" id="DRTU01000272">
    <property type="protein sequence ID" value="HHI01139.1"/>
    <property type="molecule type" value="Genomic_DNA"/>
</dbReference>
<evidence type="ECO:0000313" key="3">
    <source>
        <dbReference type="EMBL" id="HHI01139.1"/>
    </source>
</evidence>
<reference evidence="3" key="1">
    <citation type="journal article" date="2020" name="mSystems">
        <title>Genome- and Community-Level Interaction Insights into Carbon Utilization and Element Cycling Functions of Hydrothermarchaeota in Hydrothermal Sediment.</title>
        <authorList>
            <person name="Zhou Z."/>
            <person name="Liu Y."/>
            <person name="Xu W."/>
            <person name="Pan J."/>
            <person name="Luo Z.H."/>
            <person name="Li M."/>
        </authorList>
    </citation>
    <scope>NUCLEOTIDE SEQUENCE [LARGE SCALE GENOMIC DNA]</scope>
    <source>
        <strain evidence="3">HyVt-93</strain>
    </source>
</reference>
<dbReference type="GO" id="GO:0046914">
    <property type="term" value="F:transition metal ion binding"/>
    <property type="evidence" value="ECO:0007669"/>
    <property type="project" value="InterPro"/>
</dbReference>